<dbReference type="InterPro" id="IPR001138">
    <property type="entry name" value="Zn2Cys6_DnaBD"/>
</dbReference>
<dbReference type="PROSITE" id="PS00463">
    <property type="entry name" value="ZN2_CY6_FUNGAL_1"/>
    <property type="match status" value="1"/>
</dbReference>
<evidence type="ECO:0000256" key="3">
    <source>
        <dbReference type="SAM" id="MobiDB-lite"/>
    </source>
</evidence>
<feature type="region of interest" description="Disordered" evidence="3">
    <location>
        <begin position="1"/>
        <end position="95"/>
    </location>
</feature>
<dbReference type="InterPro" id="IPR036864">
    <property type="entry name" value="Zn2-C6_fun-type_DNA-bd_sf"/>
</dbReference>
<gene>
    <name evidence="5" type="ORF">MCHLO_05367</name>
</gene>
<dbReference type="SUPFAM" id="SSF57701">
    <property type="entry name" value="Zn2/Cys6 DNA-binding domain"/>
    <property type="match status" value="1"/>
</dbReference>
<evidence type="ECO:0000256" key="1">
    <source>
        <dbReference type="ARBA" id="ARBA00004123"/>
    </source>
</evidence>
<accession>A0ABQ0LA17</accession>
<dbReference type="CDD" id="cd00067">
    <property type="entry name" value="GAL4"/>
    <property type="match status" value="1"/>
</dbReference>
<keyword evidence="2" id="KW-0539">Nucleus</keyword>
<evidence type="ECO:0000259" key="4">
    <source>
        <dbReference type="PROSITE" id="PS50048"/>
    </source>
</evidence>
<reference evidence="5" key="1">
    <citation type="submission" date="2014-09" db="EMBL/GenBank/DDBJ databases">
        <title>Genome sequence of the luminous mushroom Mycena chlorophos for searching fungal bioluminescence genes.</title>
        <authorList>
            <person name="Tanaka Y."/>
            <person name="Kasuga D."/>
            <person name="Oba Y."/>
            <person name="Hase S."/>
            <person name="Sato K."/>
            <person name="Oba Y."/>
            <person name="Sakakibara Y."/>
        </authorList>
    </citation>
    <scope>NUCLEOTIDE SEQUENCE</scope>
</reference>
<comment type="subcellular location">
    <subcellularLocation>
        <location evidence="1">Nucleus</location>
    </subcellularLocation>
</comment>
<proteinExistence type="predicted"/>
<dbReference type="PANTHER" id="PTHR31001:SF90">
    <property type="entry name" value="CENTROMERE DNA-BINDING PROTEIN COMPLEX CBF3 SUBUNIT B"/>
    <property type="match status" value="1"/>
</dbReference>
<evidence type="ECO:0000313" key="6">
    <source>
        <dbReference type="Proteomes" id="UP000815677"/>
    </source>
</evidence>
<dbReference type="Pfam" id="PF00172">
    <property type="entry name" value="Zn_clus"/>
    <property type="match status" value="1"/>
</dbReference>
<sequence>MQSRRPSGPPLPSIRTLHPYLPPPSTMPAEPLPASTSSTALATSSPATLDRRRPSTDAGSDEYDHDLGDGDHPRGEDNDSESEQPRRKRRRQALSCTECKRRKIRCDRAQPCGPCSRRGDEAKCKWHIVELASEKYVPRSEYDALKKRVEALEDYLRQIPPPRRRFPPLVLFRQIHTVVLRPH</sequence>
<organism evidence="5 6">
    <name type="scientific">Mycena chlorophos</name>
    <name type="common">Agaric fungus</name>
    <name type="synonym">Agaricus chlorophos</name>
    <dbReference type="NCBI Taxonomy" id="658473"/>
    <lineage>
        <taxon>Eukaryota</taxon>
        <taxon>Fungi</taxon>
        <taxon>Dikarya</taxon>
        <taxon>Basidiomycota</taxon>
        <taxon>Agaricomycotina</taxon>
        <taxon>Agaricomycetes</taxon>
        <taxon>Agaricomycetidae</taxon>
        <taxon>Agaricales</taxon>
        <taxon>Marasmiineae</taxon>
        <taxon>Mycenaceae</taxon>
        <taxon>Mycena</taxon>
    </lineage>
</organism>
<evidence type="ECO:0000256" key="2">
    <source>
        <dbReference type="ARBA" id="ARBA00023242"/>
    </source>
</evidence>
<name>A0ABQ0LA17_MYCCL</name>
<dbReference type="InterPro" id="IPR050613">
    <property type="entry name" value="Sec_Metabolite_Reg"/>
</dbReference>
<dbReference type="PROSITE" id="PS50048">
    <property type="entry name" value="ZN2_CY6_FUNGAL_2"/>
    <property type="match status" value="1"/>
</dbReference>
<dbReference type="SMART" id="SM00066">
    <property type="entry name" value="GAL4"/>
    <property type="match status" value="1"/>
</dbReference>
<evidence type="ECO:0000313" key="5">
    <source>
        <dbReference type="EMBL" id="GAT47926.1"/>
    </source>
</evidence>
<protein>
    <submittedName>
        <fullName evidence="5">C6 transcriptional factoral factor</fullName>
    </submittedName>
</protein>
<dbReference type="EMBL" id="DF844081">
    <property type="protein sequence ID" value="GAT47926.1"/>
    <property type="molecule type" value="Genomic_DNA"/>
</dbReference>
<dbReference type="Gene3D" id="4.10.240.10">
    <property type="entry name" value="Zn(2)-C6 fungal-type DNA-binding domain"/>
    <property type="match status" value="1"/>
</dbReference>
<feature type="compositionally biased region" description="Basic and acidic residues" evidence="3">
    <location>
        <begin position="65"/>
        <end position="77"/>
    </location>
</feature>
<feature type="domain" description="Zn(2)-C6 fungal-type" evidence="4">
    <location>
        <begin position="95"/>
        <end position="126"/>
    </location>
</feature>
<dbReference type="PANTHER" id="PTHR31001">
    <property type="entry name" value="UNCHARACTERIZED TRANSCRIPTIONAL REGULATORY PROTEIN"/>
    <property type="match status" value="1"/>
</dbReference>
<dbReference type="Proteomes" id="UP000815677">
    <property type="component" value="Unassembled WGS sequence"/>
</dbReference>
<keyword evidence="6" id="KW-1185">Reference proteome</keyword>
<feature type="compositionally biased region" description="Low complexity" evidence="3">
    <location>
        <begin position="32"/>
        <end position="48"/>
    </location>
</feature>